<dbReference type="Pfam" id="PF13204">
    <property type="entry name" value="Apiosidase"/>
    <property type="match status" value="1"/>
</dbReference>
<accession>A0ABU7IQF0</accession>
<evidence type="ECO:0000259" key="1">
    <source>
        <dbReference type="Pfam" id="PF12904"/>
    </source>
</evidence>
<dbReference type="Gene3D" id="3.20.20.80">
    <property type="entry name" value="Glycosidases"/>
    <property type="match status" value="1"/>
</dbReference>
<reference evidence="3 4" key="1">
    <citation type="submission" date="2024-01" db="EMBL/GenBank/DDBJ databases">
        <title>Maribacter spp. originated from different algae showed divergent polysaccharides utilization ability.</title>
        <authorList>
            <person name="Wang H."/>
            <person name="Wu Y."/>
        </authorList>
    </citation>
    <scope>NUCLEOTIDE SEQUENCE [LARGE SCALE GENOMIC DNA]</scope>
    <source>
        <strain evidence="3 4">PR1</strain>
    </source>
</reference>
<name>A0ABU7IQF0_9FLAO</name>
<feature type="domain" description="Apiosidase-like catalytic" evidence="2">
    <location>
        <begin position="32"/>
        <end position="360"/>
    </location>
</feature>
<organism evidence="3 4">
    <name type="scientific">Maribacter cobaltidurans</name>
    <dbReference type="NCBI Taxonomy" id="1178778"/>
    <lineage>
        <taxon>Bacteria</taxon>
        <taxon>Pseudomonadati</taxon>
        <taxon>Bacteroidota</taxon>
        <taxon>Flavobacteriia</taxon>
        <taxon>Flavobacteriales</taxon>
        <taxon>Flavobacteriaceae</taxon>
        <taxon>Maribacter</taxon>
    </lineage>
</organism>
<protein>
    <submittedName>
        <fullName evidence="3">Glycoside hydrolase family 140 protein</fullName>
    </submittedName>
</protein>
<sequence length="468" mass="52822">MNVPLKSLYTLISSLLLVLTTQGLLSQRLQVSSNGRYLITQEGEPFFWLADTAWELFHRCNEQQADLYLKKRAEQGFNVIQAVALAELDGLNDPNPYGETPLLNNDPSTPNEAYFDHVDYIIKKADSLGLYIALLPTWGDKVNTKEWGVGPEIFNAANAYTFGKWIGNRYRDFDNIIWVIGGDRNPRKNSEDVNIWNQMAEGVAQGAGGYENTLMTFHPQPKEGGGSSTWFHNQDWLDFNMHQTGHCANKGTYKHIEQDYSLQPVKPVLDGEPLYEDHPNCFNAKELGYSTPEDIRRIMYWNVFAGAFGQSYGCHAVWQMYTLDKEPINGPLRPWTAALDLPMADQVRHLKNLMLSRPFFSRIPDQNMINGDQEENNDYKIATRSADSTYGMVYLPTGGTVNLNLSSFSTNELNAWWYDPRTGNSFSGGKISKSNALKIKAPTSGKGHDWVLVLDEPSKGFPIPGKRL</sequence>
<dbReference type="PANTHER" id="PTHR37836:SF3">
    <property type="entry name" value="ENDOGLUCANASE"/>
    <property type="match status" value="1"/>
</dbReference>
<dbReference type="SUPFAM" id="SSF51445">
    <property type="entry name" value="(Trans)glycosidases"/>
    <property type="match status" value="1"/>
</dbReference>
<feature type="domain" description="Putative collagen-binding" evidence="1">
    <location>
        <begin position="363"/>
        <end position="455"/>
    </location>
</feature>
<keyword evidence="4" id="KW-1185">Reference proteome</keyword>
<dbReference type="RefSeq" id="WP_272649861.1">
    <property type="nucleotide sequence ID" value="NZ_JAZDDG010000001.1"/>
</dbReference>
<proteinExistence type="predicted"/>
<evidence type="ECO:0000313" key="3">
    <source>
        <dbReference type="EMBL" id="MEE1975041.1"/>
    </source>
</evidence>
<dbReference type="InterPro" id="IPR017853">
    <property type="entry name" value="GH"/>
</dbReference>
<dbReference type="PANTHER" id="PTHR37836">
    <property type="entry name" value="LMO1036 PROTEIN"/>
    <property type="match status" value="1"/>
</dbReference>
<dbReference type="InterPro" id="IPR025277">
    <property type="entry name" value="Apiosidase-like_cat_dom"/>
</dbReference>
<dbReference type="InterPro" id="IPR024749">
    <property type="entry name" value="Collagen-bd_put"/>
</dbReference>
<evidence type="ECO:0000313" key="4">
    <source>
        <dbReference type="Proteomes" id="UP001356308"/>
    </source>
</evidence>
<comment type="caution">
    <text evidence="3">The sequence shown here is derived from an EMBL/GenBank/DDBJ whole genome shotgun (WGS) entry which is preliminary data.</text>
</comment>
<keyword evidence="3" id="KW-0378">Hydrolase</keyword>
<evidence type="ECO:0000259" key="2">
    <source>
        <dbReference type="Pfam" id="PF13204"/>
    </source>
</evidence>
<dbReference type="EMBL" id="JAZDDG010000001">
    <property type="protein sequence ID" value="MEE1975041.1"/>
    <property type="molecule type" value="Genomic_DNA"/>
</dbReference>
<dbReference type="Pfam" id="PF12904">
    <property type="entry name" value="Collagen_bind_2"/>
    <property type="match status" value="1"/>
</dbReference>
<dbReference type="GO" id="GO:0016787">
    <property type="term" value="F:hydrolase activity"/>
    <property type="evidence" value="ECO:0007669"/>
    <property type="project" value="UniProtKB-KW"/>
</dbReference>
<gene>
    <name evidence="3" type="ORF">V1I91_03105</name>
</gene>
<dbReference type="Proteomes" id="UP001356308">
    <property type="component" value="Unassembled WGS sequence"/>
</dbReference>